<keyword evidence="2 5" id="KW-0378">Hydrolase</keyword>
<dbReference type="PANTHER" id="PTHR48099">
    <property type="entry name" value="C-1-TETRAHYDROFOLATE SYNTHASE, CYTOPLASMIC-RELATED"/>
    <property type="match status" value="1"/>
</dbReference>
<organism evidence="5 6">
    <name type="scientific">SAR86 cluster bacterium</name>
    <dbReference type="NCBI Taxonomy" id="2030880"/>
    <lineage>
        <taxon>Bacteria</taxon>
        <taxon>Pseudomonadati</taxon>
        <taxon>Pseudomonadota</taxon>
        <taxon>Gammaproteobacteria</taxon>
        <taxon>SAR86 cluster</taxon>
    </lineage>
</organism>
<dbReference type="PANTHER" id="PTHR48099:SF5">
    <property type="entry name" value="C-1-TETRAHYDROFOLATE SYNTHASE, CYTOPLASMIC"/>
    <property type="match status" value="1"/>
</dbReference>
<dbReference type="GO" id="GO:0004488">
    <property type="term" value="F:methylenetetrahydrofolate dehydrogenase (NADP+) activity"/>
    <property type="evidence" value="ECO:0007669"/>
    <property type="project" value="InterPro"/>
</dbReference>
<feature type="domain" description="Tetrahydrofolate dehydrogenase/cyclohydrolase NAD(P)-binding" evidence="4">
    <location>
        <begin position="1"/>
        <end position="70"/>
    </location>
</feature>
<accession>A0A838XXY9</accession>
<gene>
    <name evidence="5" type="ORF">H2072_03320</name>
</gene>
<evidence type="ECO:0000313" key="6">
    <source>
        <dbReference type="Proteomes" id="UP000551848"/>
    </source>
</evidence>
<sequence>VGVPRLIQKDWIKEGAVVIDAGYHPAEKCGDIDLDGIDNIASAHTPVPGGVGPMTINTLILNTLMAAQKEN</sequence>
<dbReference type="EMBL" id="JACETL010000036">
    <property type="protein sequence ID" value="MBA4692756.1"/>
    <property type="molecule type" value="Genomic_DNA"/>
</dbReference>
<dbReference type="AlphaFoldDB" id="A0A838XXY9"/>
<dbReference type="PROSITE" id="PS00767">
    <property type="entry name" value="THF_DHG_CYH_2"/>
    <property type="match status" value="1"/>
</dbReference>
<dbReference type="Gene3D" id="3.40.50.10860">
    <property type="entry name" value="Leucine Dehydrogenase, chain A, domain 1"/>
    <property type="match status" value="1"/>
</dbReference>
<dbReference type="Pfam" id="PF02882">
    <property type="entry name" value="THF_DHG_CYH_C"/>
    <property type="match status" value="1"/>
</dbReference>
<dbReference type="Proteomes" id="UP000551848">
    <property type="component" value="Unassembled WGS sequence"/>
</dbReference>
<dbReference type="GO" id="GO:0035999">
    <property type="term" value="P:tetrahydrofolate interconversion"/>
    <property type="evidence" value="ECO:0007669"/>
    <property type="project" value="TreeGrafter"/>
</dbReference>
<dbReference type="InterPro" id="IPR000672">
    <property type="entry name" value="THF_DH/CycHdrlase"/>
</dbReference>
<evidence type="ECO:0000256" key="2">
    <source>
        <dbReference type="ARBA" id="ARBA00022801"/>
    </source>
</evidence>
<name>A0A838XXY9_9GAMM</name>
<dbReference type="InterPro" id="IPR036291">
    <property type="entry name" value="NAD(P)-bd_dom_sf"/>
</dbReference>
<dbReference type="Gene3D" id="3.40.50.720">
    <property type="entry name" value="NAD(P)-binding Rossmann-like Domain"/>
    <property type="match status" value="1"/>
</dbReference>
<dbReference type="SUPFAM" id="SSF51735">
    <property type="entry name" value="NAD(P)-binding Rossmann-fold domains"/>
    <property type="match status" value="1"/>
</dbReference>
<keyword evidence="3 5" id="KW-0560">Oxidoreductase</keyword>
<proteinExistence type="predicted"/>
<dbReference type="GO" id="GO:0004477">
    <property type="term" value="F:methenyltetrahydrofolate cyclohydrolase activity"/>
    <property type="evidence" value="ECO:0007669"/>
    <property type="project" value="UniProtKB-EC"/>
</dbReference>
<comment type="caution">
    <text evidence="5">The sequence shown here is derived from an EMBL/GenBank/DDBJ whole genome shotgun (WGS) entry which is preliminary data.</text>
</comment>
<evidence type="ECO:0000259" key="4">
    <source>
        <dbReference type="Pfam" id="PF02882"/>
    </source>
</evidence>
<dbReference type="GO" id="GO:0005829">
    <property type="term" value="C:cytosol"/>
    <property type="evidence" value="ECO:0007669"/>
    <property type="project" value="TreeGrafter"/>
</dbReference>
<dbReference type="PRINTS" id="PR00085">
    <property type="entry name" value="THFDHDRGNASE"/>
</dbReference>
<dbReference type="InterPro" id="IPR020631">
    <property type="entry name" value="THF_DH/CycHdrlase_NAD-bd_dom"/>
</dbReference>
<evidence type="ECO:0000256" key="1">
    <source>
        <dbReference type="ARBA" id="ARBA00012776"/>
    </source>
</evidence>
<protein>
    <recommendedName>
        <fullName evidence="1">methenyltetrahydrofolate cyclohydrolase</fullName>
        <ecNumber evidence="1">3.5.4.9</ecNumber>
    </recommendedName>
</protein>
<feature type="non-terminal residue" evidence="5">
    <location>
        <position position="1"/>
    </location>
</feature>
<dbReference type="InterPro" id="IPR020867">
    <property type="entry name" value="THF_DH/CycHdrlase_CS"/>
</dbReference>
<evidence type="ECO:0000313" key="5">
    <source>
        <dbReference type="EMBL" id="MBA4692756.1"/>
    </source>
</evidence>
<dbReference type="EC" id="3.5.4.9" evidence="1"/>
<reference evidence="5 6" key="1">
    <citation type="submission" date="2020-06" db="EMBL/GenBank/DDBJ databases">
        <title>Dysbiosis in marine aquaculture revealed through microbiome analysis: reverse ecology for environmental sustainability.</title>
        <authorList>
            <person name="Haro-Moreno J.M."/>
            <person name="Coutinho F.H."/>
            <person name="Zaragoza-Solas A."/>
            <person name="Picazo A."/>
            <person name="Almagro-Moreno S."/>
            <person name="Lopez-Perez M."/>
        </authorList>
    </citation>
    <scope>NUCLEOTIDE SEQUENCE [LARGE SCALE GENOMIC DNA]</scope>
    <source>
        <strain evidence="5">MCMED-G41</strain>
    </source>
</reference>
<evidence type="ECO:0000256" key="3">
    <source>
        <dbReference type="ARBA" id="ARBA00023002"/>
    </source>
</evidence>